<accession>A0A6P6DWT3</accession>
<feature type="domain" description="Ig-like" evidence="11">
    <location>
        <begin position="1"/>
        <end position="82"/>
    </location>
</feature>
<dbReference type="PANTHER" id="PTHR24100">
    <property type="entry name" value="BUTYROPHILIN"/>
    <property type="match status" value="1"/>
</dbReference>
<keyword evidence="7" id="KW-0325">Glycoprotein</keyword>
<dbReference type="InterPro" id="IPR007110">
    <property type="entry name" value="Ig-like_dom"/>
</dbReference>
<dbReference type="OrthoDB" id="9049620at2759"/>
<keyword evidence="2 10" id="KW-0812">Transmembrane</keyword>
<dbReference type="AlphaFoldDB" id="A0A6P6DWT3"/>
<keyword evidence="4 10" id="KW-1133">Transmembrane helix</keyword>
<evidence type="ECO:0000256" key="7">
    <source>
        <dbReference type="ARBA" id="ARBA00023180"/>
    </source>
</evidence>
<dbReference type="FunFam" id="2.60.40.10:FF:000088">
    <property type="entry name" value="Butyrophilin subfamily 1 member A1"/>
    <property type="match status" value="2"/>
</dbReference>
<dbReference type="RefSeq" id="XP_023564426.1">
    <property type="nucleotide sequence ID" value="XM_023708658.1"/>
</dbReference>
<dbReference type="Gene3D" id="2.60.40.10">
    <property type="entry name" value="Immunoglobulins"/>
    <property type="match status" value="3"/>
</dbReference>
<protein>
    <submittedName>
        <fullName evidence="13">Butyrophilin-like protein 2</fullName>
    </submittedName>
</protein>
<dbReference type="GO" id="GO:0050852">
    <property type="term" value="P:T cell receptor signaling pathway"/>
    <property type="evidence" value="ECO:0007669"/>
    <property type="project" value="TreeGrafter"/>
</dbReference>
<evidence type="ECO:0000256" key="10">
    <source>
        <dbReference type="SAM" id="Phobius"/>
    </source>
</evidence>
<feature type="transmembrane region" description="Helical" evidence="10">
    <location>
        <begin position="185"/>
        <end position="209"/>
    </location>
</feature>
<comment type="subcellular location">
    <subcellularLocation>
        <location evidence="1">Membrane</location>
    </subcellularLocation>
</comment>
<dbReference type="Proteomes" id="UP000515203">
    <property type="component" value="Unplaced"/>
</dbReference>
<dbReference type="InterPro" id="IPR053896">
    <property type="entry name" value="BTN3A2-like_Ig-C"/>
</dbReference>
<keyword evidence="12" id="KW-1185">Reference proteome</keyword>
<proteinExistence type="inferred from homology"/>
<dbReference type="InParanoid" id="A0A6P6DWT3"/>
<reference evidence="13" key="1">
    <citation type="submission" date="2025-08" db="UniProtKB">
        <authorList>
            <consortium name="RefSeq"/>
        </authorList>
    </citation>
    <scope>IDENTIFICATION</scope>
</reference>
<name>A0A6P6DWT3_OCTDE</name>
<dbReference type="GeneID" id="101575049"/>
<feature type="transmembrane region" description="Helical" evidence="10">
    <location>
        <begin position="330"/>
        <end position="356"/>
    </location>
</feature>
<dbReference type="GO" id="GO:0042110">
    <property type="term" value="P:T cell activation"/>
    <property type="evidence" value="ECO:0007669"/>
    <property type="project" value="UniProtKB-ARBA"/>
</dbReference>
<evidence type="ECO:0000256" key="9">
    <source>
        <dbReference type="ARBA" id="ARBA00038221"/>
    </source>
</evidence>
<evidence type="ECO:0000256" key="1">
    <source>
        <dbReference type="ARBA" id="ARBA00004370"/>
    </source>
</evidence>
<evidence type="ECO:0000256" key="3">
    <source>
        <dbReference type="ARBA" id="ARBA00022729"/>
    </source>
</evidence>
<dbReference type="GO" id="GO:0050863">
    <property type="term" value="P:regulation of T cell activation"/>
    <property type="evidence" value="ECO:0007669"/>
    <property type="project" value="UniProtKB-ARBA"/>
</dbReference>
<dbReference type="SUPFAM" id="SSF48726">
    <property type="entry name" value="Immunoglobulin"/>
    <property type="match status" value="3"/>
</dbReference>
<gene>
    <name evidence="13" type="primary">LOC101575049</name>
</gene>
<evidence type="ECO:0000256" key="6">
    <source>
        <dbReference type="ARBA" id="ARBA00023157"/>
    </source>
</evidence>
<dbReference type="InterPro" id="IPR013783">
    <property type="entry name" value="Ig-like_fold"/>
</dbReference>
<keyword evidence="8" id="KW-0393">Immunoglobulin domain</keyword>
<dbReference type="GO" id="GO:0009897">
    <property type="term" value="C:external side of plasma membrane"/>
    <property type="evidence" value="ECO:0007669"/>
    <property type="project" value="TreeGrafter"/>
</dbReference>
<keyword evidence="5 10" id="KW-0472">Membrane</keyword>
<feature type="domain" description="Ig-like" evidence="11">
    <location>
        <begin position="234"/>
        <end position="321"/>
    </location>
</feature>
<evidence type="ECO:0000313" key="12">
    <source>
        <dbReference type="Proteomes" id="UP000515203"/>
    </source>
</evidence>
<evidence type="ECO:0000256" key="2">
    <source>
        <dbReference type="ARBA" id="ARBA00022692"/>
    </source>
</evidence>
<dbReference type="GO" id="GO:0005102">
    <property type="term" value="F:signaling receptor binding"/>
    <property type="evidence" value="ECO:0007669"/>
    <property type="project" value="TreeGrafter"/>
</dbReference>
<dbReference type="InterPro" id="IPR050504">
    <property type="entry name" value="IgSF_BTN/MOG"/>
</dbReference>
<sequence>MAISWYRDGRSVLVHEYRDSQDRTEQQSLEYQGRTQLLRESITQGKVALRIHPVIPGDEGDYSCVFVTPTELGHAQFELRVSASGTPPLIYVEPAHTGSITLTCSSSGWYPDPELQWRDPHRRHLSPDSRKVSLGVDGLVHVESSVTVEESSRAEVSCSIRNPVLGEEKEVWLAVAESLFPRVSAWTVALAVLLVLLAVALVTTAVLLLRSRRAREESMRSLREARWFAASGAPPLIHVQPAHTGSITLTCSSSGWYPDPELQWREPRGRLLLPESKRQSIGEDGLIRVESTVTVDESSKAGVFCLVRNPVLREEKEARLSMAEALFPRVSAWTVALAVLLVLLAVALVTTAVLLLRSRRARGLLPAAGILGWKKAQVQSKTLSGPAHLRSI</sequence>
<comment type="similarity">
    <text evidence="9">Belongs to the SKINT family.</text>
</comment>
<dbReference type="GO" id="GO:1903037">
    <property type="term" value="P:regulation of leukocyte cell-cell adhesion"/>
    <property type="evidence" value="ECO:0007669"/>
    <property type="project" value="UniProtKB-ARBA"/>
</dbReference>
<organism evidence="12 13">
    <name type="scientific">Octodon degus</name>
    <name type="common">Degu</name>
    <name type="synonym">Sciurus degus</name>
    <dbReference type="NCBI Taxonomy" id="10160"/>
    <lineage>
        <taxon>Eukaryota</taxon>
        <taxon>Metazoa</taxon>
        <taxon>Chordata</taxon>
        <taxon>Craniata</taxon>
        <taxon>Vertebrata</taxon>
        <taxon>Euteleostomi</taxon>
        <taxon>Mammalia</taxon>
        <taxon>Eutheria</taxon>
        <taxon>Euarchontoglires</taxon>
        <taxon>Glires</taxon>
        <taxon>Rodentia</taxon>
        <taxon>Hystricomorpha</taxon>
        <taxon>Octodontidae</taxon>
        <taxon>Octodon</taxon>
    </lineage>
</organism>
<evidence type="ECO:0000313" key="13">
    <source>
        <dbReference type="RefSeq" id="XP_023564426.1"/>
    </source>
</evidence>
<evidence type="ECO:0000259" key="11">
    <source>
        <dbReference type="PROSITE" id="PS50835"/>
    </source>
</evidence>
<keyword evidence="3" id="KW-0732">Signal</keyword>
<dbReference type="FunFam" id="2.60.40.10:FF:000142">
    <property type="entry name" value="V-set domain-containing T-cell activation inhibitor 1"/>
    <property type="match status" value="1"/>
</dbReference>
<feature type="domain" description="Ig-like" evidence="11">
    <location>
        <begin position="87"/>
        <end position="174"/>
    </location>
</feature>
<evidence type="ECO:0000256" key="8">
    <source>
        <dbReference type="ARBA" id="ARBA00023319"/>
    </source>
</evidence>
<dbReference type="InterPro" id="IPR036179">
    <property type="entry name" value="Ig-like_dom_sf"/>
</dbReference>
<evidence type="ECO:0000256" key="4">
    <source>
        <dbReference type="ARBA" id="ARBA00022989"/>
    </source>
</evidence>
<dbReference type="GO" id="GO:0001817">
    <property type="term" value="P:regulation of cytokine production"/>
    <property type="evidence" value="ECO:0007669"/>
    <property type="project" value="TreeGrafter"/>
</dbReference>
<keyword evidence="6" id="KW-1015">Disulfide bond</keyword>
<dbReference type="Pfam" id="PF22705">
    <property type="entry name" value="C2-set_3"/>
    <property type="match status" value="2"/>
</dbReference>
<dbReference type="PROSITE" id="PS50835">
    <property type="entry name" value="IG_LIKE"/>
    <property type="match status" value="3"/>
</dbReference>
<dbReference type="PANTHER" id="PTHR24100:SF149">
    <property type="entry name" value="BG-LIKE ANTIGEN 1-RELATED"/>
    <property type="match status" value="1"/>
</dbReference>
<evidence type="ECO:0000256" key="5">
    <source>
        <dbReference type="ARBA" id="ARBA00023136"/>
    </source>
</evidence>